<accession>A0ABZ1I3E8</accession>
<feature type="compositionally biased region" description="Basic and acidic residues" evidence="1">
    <location>
        <begin position="15"/>
        <end position="26"/>
    </location>
</feature>
<feature type="region of interest" description="Disordered" evidence="1">
    <location>
        <begin position="99"/>
        <end position="127"/>
    </location>
</feature>
<keyword evidence="4" id="KW-1185">Reference proteome</keyword>
<protein>
    <submittedName>
        <fullName evidence="3">DinB family protein</fullName>
    </submittedName>
</protein>
<evidence type="ECO:0000313" key="3">
    <source>
        <dbReference type="EMBL" id="WSE28368.1"/>
    </source>
</evidence>
<gene>
    <name evidence="3" type="ORF">VSH64_36865</name>
</gene>
<dbReference type="RefSeq" id="WP_326567369.1">
    <property type="nucleotide sequence ID" value="NZ_CP142149.1"/>
</dbReference>
<organism evidence="3 4">
    <name type="scientific">Amycolatopsis rhabdoformis</name>
    <dbReference type="NCBI Taxonomy" id="1448059"/>
    <lineage>
        <taxon>Bacteria</taxon>
        <taxon>Bacillati</taxon>
        <taxon>Actinomycetota</taxon>
        <taxon>Actinomycetes</taxon>
        <taxon>Pseudonocardiales</taxon>
        <taxon>Pseudonocardiaceae</taxon>
        <taxon>Amycolatopsis</taxon>
    </lineage>
</organism>
<dbReference type="EMBL" id="CP142149">
    <property type="protein sequence ID" value="WSE28368.1"/>
    <property type="molecule type" value="Genomic_DNA"/>
</dbReference>
<dbReference type="InterPro" id="IPR024775">
    <property type="entry name" value="DinB-like"/>
</dbReference>
<dbReference type="InterPro" id="IPR034660">
    <property type="entry name" value="DinB/YfiT-like"/>
</dbReference>
<proteinExistence type="predicted"/>
<dbReference type="SUPFAM" id="SSF109854">
    <property type="entry name" value="DinB/YfiT-like putative metalloenzymes"/>
    <property type="match status" value="1"/>
</dbReference>
<feature type="domain" description="DinB-like" evidence="2">
    <location>
        <begin position="79"/>
        <end position="234"/>
    </location>
</feature>
<dbReference type="Proteomes" id="UP001330812">
    <property type="component" value="Chromosome"/>
</dbReference>
<name>A0ABZ1I3E8_9PSEU</name>
<dbReference type="Pfam" id="PF12867">
    <property type="entry name" value="DinB_2"/>
    <property type="match status" value="1"/>
</dbReference>
<feature type="region of interest" description="Disordered" evidence="1">
    <location>
        <begin position="1"/>
        <end position="26"/>
    </location>
</feature>
<sequence length="244" mass="26598">MLTAAANGTLRGRRGGREIRRPRGGESGKVTVLVRPLGSVTVIPPRLAPLLRQFEFATGRLADRLHGPAVDSGDGTPVAVTPMTDDELAWEPAPHCWSVRRRADGPGARATQLSGRGEWGRDSAPFPHPWPPPITTIGWRLSHLSEMLVLRADHTSGSHALTRNDYASPGEAQKAIAAFETSAAAWRKTLLSLDDAALDTVGRCTYPHGSDPDEPLLEIVWWVNQEVLHHGAEIALLRDLYRAR</sequence>
<evidence type="ECO:0000313" key="4">
    <source>
        <dbReference type="Proteomes" id="UP001330812"/>
    </source>
</evidence>
<evidence type="ECO:0000259" key="2">
    <source>
        <dbReference type="Pfam" id="PF12867"/>
    </source>
</evidence>
<evidence type="ECO:0000256" key="1">
    <source>
        <dbReference type="SAM" id="MobiDB-lite"/>
    </source>
</evidence>
<reference evidence="3 4" key="1">
    <citation type="journal article" date="2015" name="Int. J. Syst. Evol. Microbiol.">
        <title>Amycolatopsis rhabdoformis sp. nov., an actinomycete isolated from a tropical forest soil.</title>
        <authorList>
            <person name="Souza W.R."/>
            <person name="Silva R.E."/>
            <person name="Goodfellow M."/>
            <person name="Busarakam K."/>
            <person name="Figueiro F.S."/>
            <person name="Ferreira D."/>
            <person name="Rodrigues-Filho E."/>
            <person name="Moraes L.A.B."/>
            <person name="Zucchi T.D."/>
        </authorList>
    </citation>
    <scope>NUCLEOTIDE SEQUENCE [LARGE SCALE GENOMIC DNA]</scope>
    <source>
        <strain evidence="3 4">NCIMB 14900</strain>
    </source>
</reference>